<keyword evidence="6" id="KW-0564">Palmitate</keyword>
<proteinExistence type="inferred from homology"/>
<gene>
    <name evidence="10" type="ORF">BJL90_21115</name>
    <name evidence="11" type="ORF">CLFO_31990</name>
</gene>
<organism evidence="11 13">
    <name type="scientific">Clostridium formicaceticum</name>
    <dbReference type="NCBI Taxonomy" id="1497"/>
    <lineage>
        <taxon>Bacteria</taxon>
        <taxon>Bacillati</taxon>
        <taxon>Bacillota</taxon>
        <taxon>Clostridia</taxon>
        <taxon>Eubacteriales</taxon>
        <taxon>Clostridiaceae</taxon>
        <taxon>Clostridium</taxon>
    </lineage>
</organism>
<dbReference type="NCBIfam" id="TIGR02887">
    <property type="entry name" value="spore_ger_x_C"/>
    <property type="match status" value="1"/>
</dbReference>
<evidence type="ECO:0000256" key="6">
    <source>
        <dbReference type="ARBA" id="ARBA00023139"/>
    </source>
</evidence>
<feature type="domain" description="Spore germination protein N-terminal" evidence="9">
    <location>
        <begin position="22"/>
        <end position="178"/>
    </location>
</feature>
<dbReference type="Proteomes" id="UP000177894">
    <property type="component" value="Chromosome"/>
</dbReference>
<reference evidence="10 12" key="1">
    <citation type="submission" date="2016-10" db="EMBL/GenBank/DDBJ databases">
        <title>Complete Genome Sequence of Acetogen Clostridium formicoaceticum ATCC 27076.</title>
        <authorList>
            <person name="Bao T."/>
            <person name="Cheng C."/>
            <person name="Zhao J."/>
            <person name="Yang S.-T."/>
            <person name="Wang J."/>
            <person name="Wang M."/>
        </authorList>
    </citation>
    <scope>NUCLEOTIDE SEQUENCE [LARGE SCALE GENOMIC DNA]</scope>
    <source>
        <strain evidence="10 12">ATCC 27076</strain>
    </source>
</reference>
<dbReference type="InterPro" id="IPR008844">
    <property type="entry name" value="Spore_GerAC-like"/>
</dbReference>
<evidence type="ECO:0000313" key="11">
    <source>
        <dbReference type="EMBL" id="ARE88793.1"/>
    </source>
</evidence>
<evidence type="ECO:0000256" key="7">
    <source>
        <dbReference type="ARBA" id="ARBA00023288"/>
    </source>
</evidence>
<dbReference type="Pfam" id="PF05504">
    <property type="entry name" value="Spore_GerAC"/>
    <property type="match status" value="1"/>
</dbReference>
<evidence type="ECO:0000259" key="9">
    <source>
        <dbReference type="Pfam" id="PF25198"/>
    </source>
</evidence>
<evidence type="ECO:0000256" key="3">
    <source>
        <dbReference type="ARBA" id="ARBA00022544"/>
    </source>
</evidence>
<dbReference type="Proteomes" id="UP000192478">
    <property type="component" value="Chromosome"/>
</dbReference>
<dbReference type="RefSeq" id="WP_070972798.1">
    <property type="nucleotide sequence ID" value="NZ_CP017603.1"/>
</dbReference>
<dbReference type="InterPro" id="IPR057336">
    <property type="entry name" value="GerAC_N"/>
</dbReference>
<dbReference type="EMBL" id="CP020559">
    <property type="protein sequence ID" value="ARE88793.1"/>
    <property type="molecule type" value="Genomic_DNA"/>
</dbReference>
<dbReference type="PANTHER" id="PTHR35789">
    <property type="entry name" value="SPORE GERMINATION PROTEIN B3"/>
    <property type="match status" value="1"/>
</dbReference>
<dbReference type="GO" id="GO:0016020">
    <property type="term" value="C:membrane"/>
    <property type="evidence" value="ECO:0007669"/>
    <property type="project" value="UniProtKB-SubCell"/>
</dbReference>
<dbReference type="AlphaFoldDB" id="A0AAC9RPU4"/>
<keyword evidence="3" id="KW-0309">Germination</keyword>
<evidence type="ECO:0000313" key="13">
    <source>
        <dbReference type="Proteomes" id="UP000192478"/>
    </source>
</evidence>
<dbReference type="InterPro" id="IPR038501">
    <property type="entry name" value="Spore_GerAC_C_sf"/>
</dbReference>
<dbReference type="Gene3D" id="3.30.300.210">
    <property type="entry name" value="Nutrient germinant receptor protein C, domain 3"/>
    <property type="match status" value="1"/>
</dbReference>
<evidence type="ECO:0000256" key="5">
    <source>
        <dbReference type="ARBA" id="ARBA00023136"/>
    </source>
</evidence>
<evidence type="ECO:0000256" key="1">
    <source>
        <dbReference type="ARBA" id="ARBA00004635"/>
    </source>
</evidence>
<reference evidence="11 13" key="2">
    <citation type="submission" date="2017-03" db="EMBL/GenBank/DDBJ databases">
        <title>Complete sequence of Clostridium formicaceticum DSM 92.</title>
        <authorList>
            <person name="Poehlein A."/>
            <person name="Karl M."/>
            <person name="Bengelsdorf F.R."/>
            <person name="Duerre P."/>
            <person name="Daniel R."/>
        </authorList>
    </citation>
    <scope>NUCLEOTIDE SEQUENCE [LARGE SCALE GENOMIC DNA]</scope>
    <source>
        <strain evidence="11 13">DSM 92</strain>
    </source>
</reference>
<evidence type="ECO:0000313" key="10">
    <source>
        <dbReference type="EMBL" id="AOY78142.1"/>
    </source>
</evidence>
<evidence type="ECO:0000259" key="8">
    <source>
        <dbReference type="Pfam" id="PF05504"/>
    </source>
</evidence>
<protein>
    <submittedName>
        <fullName evidence="11">Uncharacterized protein</fullName>
    </submittedName>
</protein>
<evidence type="ECO:0000313" key="12">
    <source>
        <dbReference type="Proteomes" id="UP000177894"/>
    </source>
</evidence>
<dbReference type="PROSITE" id="PS51257">
    <property type="entry name" value="PROKAR_LIPOPROTEIN"/>
    <property type="match status" value="1"/>
</dbReference>
<name>A0AAC9RPU4_9CLOT</name>
<keyword evidence="5" id="KW-0472">Membrane</keyword>
<keyword evidence="12" id="KW-1185">Reference proteome</keyword>
<dbReference type="GO" id="GO:0009847">
    <property type="term" value="P:spore germination"/>
    <property type="evidence" value="ECO:0007669"/>
    <property type="project" value="InterPro"/>
</dbReference>
<keyword evidence="7" id="KW-0449">Lipoprotein</keyword>
<dbReference type="KEGG" id="cfm:BJL90_21115"/>
<feature type="domain" description="Spore germination GerAC-like C-terminal" evidence="8">
    <location>
        <begin position="206"/>
        <end position="360"/>
    </location>
</feature>
<comment type="subcellular location">
    <subcellularLocation>
        <location evidence="1">Membrane</location>
        <topology evidence="1">Lipid-anchor</topology>
    </subcellularLocation>
</comment>
<dbReference type="EMBL" id="CP017603">
    <property type="protein sequence ID" value="AOY78142.1"/>
    <property type="molecule type" value="Genomic_DNA"/>
</dbReference>
<sequence>MKAKVIIVMLLCSIFLTSCFNYIDINRVIFVTAIIIDVDEEGNPILMVEAFHSFRSNESNTERGNRVFYESKGETIFEAVRKLNLFSSYKINYTQNRAIIFTERAARHGLKEFLDFLHRDQELLIRTLVLVFMGDDPKTLMQVKLKENEYLGLYLYETQENPAVSGKRAKELLNTYLNNRLKGKRVDVLSTCSHAINMDEDKIKLSGAAVMQDDKLVSTLSAEEVRNYHLLMDISHIGLLLLPHPVYQDKKVVLEVLRGNTSTAIELKNNKVILRKSINIKTTFGETQESIILDQATAEKLEEEAALLLKNQCRDLFDAYKEKGIDLFDVQDVFNAKYPTVDIPNVVEITDLELDVTVQVEGSTDITNFR</sequence>
<dbReference type="PANTHER" id="PTHR35789:SF1">
    <property type="entry name" value="SPORE GERMINATION PROTEIN B3"/>
    <property type="match status" value="1"/>
</dbReference>
<keyword evidence="4" id="KW-0732">Signal</keyword>
<evidence type="ECO:0000256" key="4">
    <source>
        <dbReference type="ARBA" id="ARBA00022729"/>
    </source>
</evidence>
<evidence type="ECO:0000256" key="2">
    <source>
        <dbReference type="ARBA" id="ARBA00007886"/>
    </source>
</evidence>
<comment type="similarity">
    <text evidence="2">Belongs to the GerABKC lipoprotein family.</text>
</comment>
<dbReference type="InterPro" id="IPR046953">
    <property type="entry name" value="Spore_GerAC-like_C"/>
</dbReference>
<dbReference type="Pfam" id="PF25198">
    <property type="entry name" value="Spore_GerAC_N"/>
    <property type="match status" value="1"/>
</dbReference>
<accession>A0AAC9RPU4</accession>